<accession>A0A2T1HLC8</accession>
<comment type="caution">
    <text evidence="1">The sequence shown here is derived from an EMBL/GenBank/DDBJ whole genome shotgun (WGS) entry which is preliminary data.</text>
</comment>
<organism evidence="1 2">
    <name type="scientific">Alsobacter soli</name>
    <dbReference type="NCBI Taxonomy" id="2109933"/>
    <lineage>
        <taxon>Bacteria</taxon>
        <taxon>Pseudomonadati</taxon>
        <taxon>Pseudomonadota</taxon>
        <taxon>Alphaproteobacteria</taxon>
        <taxon>Hyphomicrobiales</taxon>
        <taxon>Alsobacteraceae</taxon>
        <taxon>Alsobacter</taxon>
    </lineage>
</organism>
<dbReference type="Proteomes" id="UP000239772">
    <property type="component" value="Unassembled WGS sequence"/>
</dbReference>
<sequence>MATRKTRWIVGGVTVLALAGGLGAAIAQERGMGGMGGWGGMMGGGPGMGRMMGARFCNAKEPMAPRLADRLETTLKVTDAQKGDFDNLRKALADAEGKLKAACPTEAELADRTPPGRLALAEKRMSAGLDAIRTIRPAVDTLYAKLDDKQKDRLRWMGPGRMHDGHGMGGWWRHGSWGGRDGEGPGRRG</sequence>
<dbReference type="RefSeq" id="WP_106340810.1">
    <property type="nucleotide sequence ID" value="NZ_PVZS01000061.1"/>
</dbReference>
<name>A0A2T1HLC8_9HYPH</name>
<keyword evidence="2" id="KW-1185">Reference proteome</keyword>
<dbReference type="AlphaFoldDB" id="A0A2T1HLC8"/>
<dbReference type="GO" id="GO:0042597">
    <property type="term" value="C:periplasmic space"/>
    <property type="evidence" value="ECO:0007669"/>
    <property type="project" value="InterPro"/>
</dbReference>
<gene>
    <name evidence="1" type="ORF">SLNSH_24115</name>
</gene>
<evidence type="ECO:0000313" key="1">
    <source>
        <dbReference type="EMBL" id="PSC02442.1"/>
    </source>
</evidence>
<dbReference type="EMBL" id="PVZS01000061">
    <property type="protein sequence ID" value="PSC02442.1"/>
    <property type="molecule type" value="Genomic_DNA"/>
</dbReference>
<evidence type="ECO:0000313" key="2">
    <source>
        <dbReference type="Proteomes" id="UP000239772"/>
    </source>
</evidence>
<reference evidence="2" key="1">
    <citation type="submission" date="2018-03" db="EMBL/GenBank/DDBJ databases">
        <authorList>
            <person name="Sun L."/>
            <person name="Liu H."/>
            <person name="Chen W."/>
            <person name="Huang K."/>
            <person name="Liu W."/>
            <person name="Gao X."/>
        </authorList>
    </citation>
    <scope>NUCLEOTIDE SEQUENCE [LARGE SCALE GENOMIC DNA]</scope>
    <source>
        <strain evidence="2">SH9</strain>
    </source>
</reference>
<dbReference type="InterPro" id="IPR012899">
    <property type="entry name" value="LTXXQ"/>
</dbReference>
<evidence type="ECO:0008006" key="3">
    <source>
        <dbReference type="Google" id="ProtNLM"/>
    </source>
</evidence>
<proteinExistence type="predicted"/>
<protein>
    <recommendedName>
        <fullName evidence="3">LTXXQ motif family protein</fullName>
    </recommendedName>
</protein>
<dbReference type="Pfam" id="PF07813">
    <property type="entry name" value="LTXXQ"/>
    <property type="match status" value="1"/>
</dbReference>
<dbReference type="OrthoDB" id="7949978at2"/>